<name>A0A1B0BWS7_9MUSC</name>
<protein>
    <submittedName>
        <fullName evidence="1">Uncharacterized protein</fullName>
    </submittedName>
</protein>
<reference evidence="1" key="2">
    <citation type="submission" date="2020-05" db="UniProtKB">
        <authorList>
            <consortium name="EnsemblMetazoa"/>
        </authorList>
    </citation>
    <scope>IDENTIFICATION</scope>
    <source>
        <strain evidence="1">IAEA</strain>
    </source>
</reference>
<accession>A0A1B0BWS7</accession>
<dbReference type="Proteomes" id="UP000092460">
    <property type="component" value="Unassembled WGS sequence"/>
</dbReference>
<dbReference type="AlphaFoldDB" id="A0A1B0BWS7"/>
<keyword evidence="2" id="KW-1185">Reference proteome</keyword>
<sequence length="100" mass="11566">MKSLIFEAMSYGDVGRKSAKHTAIDQQLPYDGRLRRLVGYSKKDLRIRKVLNGRAKSEEIIKEHHKGAREEQLSITETVKETQRKFQYDSGTLRGKETKT</sequence>
<dbReference type="EMBL" id="JXJN01021958">
    <property type="status" value="NOT_ANNOTATED_CDS"/>
    <property type="molecule type" value="Genomic_DNA"/>
</dbReference>
<evidence type="ECO:0000313" key="1">
    <source>
        <dbReference type="EnsemblMetazoa" id="GPPI042924-PA"/>
    </source>
</evidence>
<organism evidence="1 2">
    <name type="scientific">Glossina palpalis gambiensis</name>
    <dbReference type="NCBI Taxonomy" id="67801"/>
    <lineage>
        <taxon>Eukaryota</taxon>
        <taxon>Metazoa</taxon>
        <taxon>Ecdysozoa</taxon>
        <taxon>Arthropoda</taxon>
        <taxon>Hexapoda</taxon>
        <taxon>Insecta</taxon>
        <taxon>Pterygota</taxon>
        <taxon>Neoptera</taxon>
        <taxon>Endopterygota</taxon>
        <taxon>Diptera</taxon>
        <taxon>Brachycera</taxon>
        <taxon>Muscomorpha</taxon>
        <taxon>Hippoboscoidea</taxon>
        <taxon>Glossinidae</taxon>
        <taxon>Glossina</taxon>
    </lineage>
</organism>
<dbReference type="EnsemblMetazoa" id="GPPI042924-RA">
    <property type="protein sequence ID" value="GPPI042924-PA"/>
    <property type="gene ID" value="GPPI042924"/>
</dbReference>
<evidence type="ECO:0000313" key="2">
    <source>
        <dbReference type="Proteomes" id="UP000092460"/>
    </source>
</evidence>
<reference evidence="2" key="1">
    <citation type="submission" date="2015-01" db="EMBL/GenBank/DDBJ databases">
        <authorList>
            <person name="Aksoy S."/>
            <person name="Warren W."/>
            <person name="Wilson R.K."/>
        </authorList>
    </citation>
    <scope>NUCLEOTIDE SEQUENCE [LARGE SCALE GENOMIC DNA]</scope>
    <source>
        <strain evidence="2">IAEA</strain>
    </source>
</reference>
<proteinExistence type="predicted"/>
<dbReference type="VEuPathDB" id="VectorBase:GPPI042924"/>